<organism evidence="2 3">
    <name type="scientific">Cladosporium halotolerans</name>
    <dbReference type="NCBI Taxonomy" id="1052096"/>
    <lineage>
        <taxon>Eukaryota</taxon>
        <taxon>Fungi</taxon>
        <taxon>Dikarya</taxon>
        <taxon>Ascomycota</taxon>
        <taxon>Pezizomycotina</taxon>
        <taxon>Dothideomycetes</taxon>
        <taxon>Dothideomycetidae</taxon>
        <taxon>Cladosporiales</taxon>
        <taxon>Cladosporiaceae</taxon>
        <taxon>Cladosporium</taxon>
    </lineage>
</organism>
<feature type="chain" id="PRO_5044298802" evidence="1">
    <location>
        <begin position="19"/>
        <end position="163"/>
    </location>
</feature>
<keyword evidence="3" id="KW-1185">Reference proteome</keyword>
<gene>
    <name evidence="2" type="ORF">WHR41_00214</name>
</gene>
<feature type="signal peptide" evidence="1">
    <location>
        <begin position="1"/>
        <end position="18"/>
    </location>
</feature>
<dbReference type="Proteomes" id="UP000803884">
    <property type="component" value="Unassembled WGS sequence"/>
</dbReference>
<reference evidence="2 3" key="1">
    <citation type="journal article" date="2020" name="Microbiol. Resour. Announc.">
        <title>Draft Genome Sequence of a Cladosporium Species Isolated from the Mesophotic Ascidian Didemnum maculosum.</title>
        <authorList>
            <person name="Gioti A."/>
            <person name="Siaperas R."/>
            <person name="Nikolaivits E."/>
            <person name="Le Goff G."/>
            <person name="Ouazzani J."/>
            <person name="Kotoulas G."/>
            <person name="Topakas E."/>
        </authorList>
    </citation>
    <scope>NUCLEOTIDE SEQUENCE [LARGE SCALE GENOMIC DNA]</scope>
    <source>
        <strain evidence="2 3">TM138-S3</strain>
    </source>
</reference>
<dbReference type="RefSeq" id="XP_069234112.1">
    <property type="nucleotide sequence ID" value="XM_069368820.1"/>
</dbReference>
<comment type="caution">
    <text evidence="2">The sequence shown here is derived from an EMBL/GenBank/DDBJ whole genome shotgun (WGS) entry which is preliminary data.</text>
</comment>
<dbReference type="AlphaFoldDB" id="A0AB34L4X3"/>
<evidence type="ECO:0000256" key="1">
    <source>
        <dbReference type="SAM" id="SignalP"/>
    </source>
</evidence>
<dbReference type="EMBL" id="JAAQHG020000001">
    <property type="protein sequence ID" value="KAL1591007.1"/>
    <property type="molecule type" value="Genomic_DNA"/>
</dbReference>
<name>A0AB34L4X3_9PEZI</name>
<evidence type="ECO:0000313" key="3">
    <source>
        <dbReference type="Proteomes" id="UP000803884"/>
    </source>
</evidence>
<keyword evidence="1" id="KW-0732">Signal</keyword>
<protein>
    <submittedName>
        <fullName evidence="2">Uncharacterized protein</fullName>
    </submittedName>
</protein>
<accession>A0AB34L4X3</accession>
<sequence length="163" mass="16957">MFPFKILTALAFATLALAQHMKMVPAPFNATAYGGLISCVGKASTSYHVAIHHGTIAIIPPPGQRIDLDKTDGALDACLARFTSCLSVEVHYDRTHVDGDGAANAALADASAEWAEANGARGMSVENMMSFVGDGVEVNGAPGSSSMLPRGVSTGQWFDKCNG</sequence>
<evidence type="ECO:0000313" key="2">
    <source>
        <dbReference type="EMBL" id="KAL1591007.1"/>
    </source>
</evidence>
<proteinExistence type="predicted"/>
<dbReference type="GeneID" id="96001658"/>